<evidence type="ECO:0000256" key="1">
    <source>
        <dbReference type="SAM" id="MobiDB-lite"/>
    </source>
</evidence>
<keyword evidence="3" id="KW-1185">Reference proteome</keyword>
<evidence type="ECO:0000313" key="3">
    <source>
        <dbReference type="Proteomes" id="UP000041254"/>
    </source>
</evidence>
<dbReference type="AlphaFoldDB" id="A0A0G4F161"/>
<reference evidence="2 3" key="1">
    <citation type="submission" date="2014-11" db="EMBL/GenBank/DDBJ databases">
        <authorList>
            <person name="Zhu J."/>
            <person name="Qi W."/>
            <person name="Song R."/>
        </authorList>
    </citation>
    <scope>NUCLEOTIDE SEQUENCE [LARGE SCALE GENOMIC DNA]</scope>
</reference>
<organism evidence="2 3">
    <name type="scientific">Vitrella brassicaformis (strain CCMP3155)</name>
    <dbReference type="NCBI Taxonomy" id="1169540"/>
    <lineage>
        <taxon>Eukaryota</taxon>
        <taxon>Sar</taxon>
        <taxon>Alveolata</taxon>
        <taxon>Colpodellida</taxon>
        <taxon>Vitrellaceae</taxon>
        <taxon>Vitrella</taxon>
    </lineage>
</organism>
<accession>A0A0G4F161</accession>
<sequence>MFASEAAFTFDDHEIVLVTTDAGHVQPRGPTVRQLPVEPQQAAPLPFMQRLMGIVLYGCGATCTCRSGGADSPIFLSSPAQTPRTPRGPKEAFTNRASFEAYEAKLIQCLLEDKQVAKAFKRAPPTACPGPAVISADTQASPRSLLGGPPEVVANRFLSGIQLVNVVAVLETSWGDVTSPSLFKVTLTAVEVILHPCHLDLSGVIDSIKGEGESKVDDKTTANGGAKSGGANFRVPPLDLKTSNANQPEECGRKTLGTLRVPQVCLTRCLFDFGPIKSLNYHLDLTGTSADEGLPSSEDGGSAPPLRSHPFCLTFEATLPAHEGLLLYEDMAAISVLSHSIPPDDQAAMNKSASGRQKKNKPGGSKHGEGLCDPQHLPIFRACRLSPSPSRAGPLEGAAEGRQTTNACNGGGRQDGDATVKLKLWMKSGAQLKASVILFKLLRRLQLLGEGEGEGGSEQQGG</sequence>
<gene>
    <name evidence="2" type="ORF">Vbra_8677</name>
</gene>
<dbReference type="VEuPathDB" id="CryptoDB:Vbra_8677"/>
<dbReference type="InParanoid" id="A0A0G4F161"/>
<feature type="region of interest" description="Disordered" evidence="1">
    <location>
        <begin position="345"/>
        <end position="371"/>
    </location>
</feature>
<dbReference type="Proteomes" id="UP000041254">
    <property type="component" value="Unassembled WGS sequence"/>
</dbReference>
<evidence type="ECO:0000313" key="2">
    <source>
        <dbReference type="EMBL" id="CEM05438.1"/>
    </source>
</evidence>
<dbReference type="EMBL" id="CDMY01000358">
    <property type="protein sequence ID" value="CEM05438.1"/>
    <property type="molecule type" value="Genomic_DNA"/>
</dbReference>
<proteinExistence type="predicted"/>
<protein>
    <submittedName>
        <fullName evidence="2">Uncharacterized protein</fullName>
    </submittedName>
</protein>
<name>A0A0G4F161_VITBC</name>
<feature type="region of interest" description="Disordered" evidence="1">
    <location>
        <begin position="213"/>
        <end position="246"/>
    </location>
</feature>
<feature type="region of interest" description="Disordered" evidence="1">
    <location>
        <begin position="386"/>
        <end position="413"/>
    </location>
</feature>